<dbReference type="Proteomes" id="UP000054302">
    <property type="component" value="Unassembled WGS sequence"/>
</dbReference>
<feature type="region of interest" description="Disordered" evidence="8">
    <location>
        <begin position="114"/>
        <end position="171"/>
    </location>
</feature>
<keyword evidence="11" id="KW-1185">Reference proteome</keyword>
<evidence type="ECO:0000256" key="5">
    <source>
        <dbReference type="ARBA" id="ARBA00023125"/>
    </source>
</evidence>
<name>A0A0D1X4K2_EXOME</name>
<keyword evidence="3" id="KW-0862">Zinc</keyword>
<evidence type="ECO:0000256" key="6">
    <source>
        <dbReference type="ARBA" id="ARBA00023163"/>
    </source>
</evidence>
<keyword evidence="6" id="KW-0804">Transcription</keyword>
<keyword evidence="2" id="KW-0479">Metal-binding</keyword>
<dbReference type="GO" id="GO:0000981">
    <property type="term" value="F:DNA-binding transcription factor activity, RNA polymerase II-specific"/>
    <property type="evidence" value="ECO:0007669"/>
    <property type="project" value="InterPro"/>
</dbReference>
<organism evidence="10 11">
    <name type="scientific">Exophiala mesophila</name>
    <name type="common">Black yeast-like fungus</name>
    <dbReference type="NCBI Taxonomy" id="212818"/>
    <lineage>
        <taxon>Eukaryota</taxon>
        <taxon>Fungi</taxon>
        <taxon>Dikarya</taxon>
        <taxon>Ascomycota</taxon>
        <taxon>Pezizomycotina</taxon>
        <taxon>Eurotiomycetes</taxon>
        <taxon>Chaetothyriomycetidae</taxon>
        <taxon>Chaetothyriales</taxon>
        <taxon>Herpotrichiellaceae</taxon>
        <taxon>Exophiala</taxon>
    </lineage>
</organism>
<dbReference type="CDD" id="cd00067">
    <property type="entry name" value="GAL4"/>
    <property type="match status" value="1"/>
</dbReference>
<evidence type="ECO:0000256" key="7">
    <source>
        <dbReference type="ARBA" id="ARBA00023242"/>
    </source>
</evidence>
<evidence type="ECO:0000256" key="1">
    <source>
        <dbReference type="ARBA" id="ARBA00004123"/>
    </source>
</evidence>
<dbReference type="SMART" id="SM00906">
    <property type="entry name" value="Fungal_trans"/>
    <property type="match status" value="1"/>
</dbReference>
<dbReference type="CDD" id="cd12148">
    <property type="entry name" value="fungal_TF_MHR"/>
    <property type="match status" value="1"/>
</dbReference>
<dbReference type="Pfam" id="PF00172">
    <property type="entry name" value="Zn_clus"/>
    <property type="match status" value="1"/>
</dbReference>
<reference evidence="10 11" key="1">
    <citation type="submission" date="2015-01" db="EMBL/GenBank/DDBJ databases">
        <title>The Genome Sequence of Exophiala mesophila CBS40295.</title>
        <authorList>
            <consortium name="The Broad Institute Genomics Platform"/>
            <person name="Cuomo C."/>
            <person name="de Hoog S."/>
            <person name="Gorbushina A."/>
            <person name="Stielow B."/>
            <person name="Teixiera M."/>
            <person name="Abouelleil A."/>
            <person name="Chapman S.B."/>
            <person name="Priest M."/>
            <person name="Young S.K."/>
            <person name="Wortman J."/>
            <person name="Nusbaum C."/>
            <person name="Birren B."/>
        </authorList>
    </citation>
    <scope>NUCLEOTIDE SEQUENCE [LARGE SCALE GENOMIC DNA]</scope>
    <source>
        <strain evidence="10 11">CBS 40295</strain>
    </source>
</reference>
<keyword evidence="4" id="KW-0805">Transcription regulation</keyword>
<evidence type="ECO:0000256" key="3">
    <source>
        <dbReference type="ARBA" id="ARBA00022833"/>
    </source>
</evidence>
<protein>
    <recommendedName>
        <fullName evidence="9">Zn(2)-C6 fungal-type domain-containing protein</fullName>
    </recommendedName>
</protein>
<dbReference type="GO" id="GO:0006351">
    <property type="term" value="P:DNA-templated transcription"/>
    <property type="evidence" value="ECO:0007669"/>
    <property type="project" value="InterPro"/>
</dbReference>
<dbReference type="HOGENOM" id="CLU_007003_5_0_1"/>
<dbReference type="GeneID" id="27318391"/>
<comment type="subcellular location">
    <subcellularLocation>
        <location evidence="1">Nucleus</location>
    </subcellularLocation>
</comment>
<keyword evidence="5" id="KW-0238">DNA-binding</keyword>
<dbReference type="PANTHER" id="PTHR31313">
    <property type="entry name" value="TY1 ENHANCER ACTIVATOR"/>
    <property type="match status" value="1"/>
</dbReference>
<dbReference type="SUPFAM" id="SSF57701">
    <property type="entry name" value="Zn2/Cys6 DNA-binding domain"/>
    <property type="match status" value="1"/>
</dbReference>
<feature type="compositionally biased region" description="Polar residues" evidence="8">
    <location>
        <begin position="700"/>
        <end position="709"/>
    </location>
</feature>
<dbReference type="OMA" id="TQQQDGF"/>
<dbReference type="OrthoDB" id="2154091at2759"/>
<evidence type="ECO:0000313" key="11">
    <source>
        <dbReference type="Proteomes" id="UP000054302"/>
    </source>
</evidence>
<dbReference type="Gene3D" id="4.10.240.10">
    <property type="entry name" value="Zn(2)-C6 fungal-type DNA-binding domain"/>
    <property type="match status" value="1"/>
</dbReference>
<dbReference type="InterPro" id="IPR007219">
    <property type="entry name" value="XnlR_reg_dom"/>
</dbReference>
<dbReference type="VEuPathDB" id="FungiDB:PV10_00546"/>
<keyword evidence="7" id="KW-0539">Nucleus</keyword>
<dbReference type="InterPro" id="IPR001138">
    <property type="entry name" value="Zn2Cys6_DnaBD"/>
</dbReference>
<dbReference type="GO" id="GO:0008270">
    <property type="term" value="F:zinc ion binding"/>
    <property type="evidence" value="ECO:0007669"/>
    <property type="project" value="InterPro"/>
</dbReference>
<evidence type="ECO:0000256" key="4">
    <source>
        <dbReference type="ARBA" id="ARBA00023015"/>
    </source>
</evidence>
<dbReference type="InterPro" id="IPR036864">
    <property type="entry name" value="Zn2-C6_fun-type_DNA-bd_sf"/>
</dbReference>
<dbReference type="GO" id="GO:0005634">
    <property type="term" value="C:nucleus"/>
    <property type="evidence" value="ECO:0007669"/>
    <property type="project" value="UniProtKB-SubCell"/>
</dbReference>
<dbReference type="EMBL" id="KN847520">
    <property type="protein sequence ID" value="KIV96720.1"/>
    <property type="molecule type" value="Genomic_DNA"/>
</dbReference>
<dbReference type="InterPro" id="IPR051615">
    <property type="entry name" value="Transcr_Regulatory_Elem"/>
</dbReference>
<sequence length="764" mass="85243">MASNPSPPDDLQQKPKGKHVTTACQNCRKRKIKCDGVVPRCSNCVLYDQTCVYQHGLDKRKIAPKERLQALTAYCQELESLLTLNGIALPSPPSAHVQGRPNLDASVSNFQVTSHVTDPVEPKLERAPSDGVWQQPLDTSGDAPSYDDVHPSYESSPDQDVNDPSGGNQESEALMDQLSGRIGSLQIAEDGQLRFYGATSNLHILHNGPMSLSRSNFRSTCEDGAALLQSGGVGHLVSEELEDHLLQLYLCWEDPSIHVIDEDIFWRERRNCKATNTISSMYSEVLTNAMCSIGATLTSRQILDLPENLPDFFATRSKLLLELEMDAPTVSTVQSLVILSAIEALLTRDARGWLNSGMAVRLAVDLGLHLDPQPYVQIGLLDEEEAMLRKMVWGGVFIHDRMWSLYVGRPVGIDDKNITVTFSSLQSNSTDVQKWWSPYIDDSQGLDVPRMVNPIEELTIWNVKLCANMTVIREILYPDGLMNPKSTRQLFDFANTMRRTLNQWQSDLPLCLRVNEDDSNTVYLPHVLQLHMQYHCVVIVTSRPFFASSKKLVGLLPQEIAVHRNSCTSSANSVARLIQIYRRLYGLRRINVQAVHLIFTAALVHVFMACGAQDVTRSNTAWKNLESCCQALAEVGVAYKSSTRALEVIMGLKADLLRRSSGARTKRKKTWNDRRTYSSSSATKKRKPSHSEEEFVRGGSASTDTSLSTFDPGMSETGQAFNFFDSNLDDFALDNLFWAGFNNLDMPNFPPNNPTDNSTDQSNF</sequence>
<feature type="domain" description="Zn(2)-C6 fungal-type" evidence="9">
    <location>
        <begin position="23"/>
        <end position="53"/>
    </location>
</feature>
<accession>A0A0D1X4K2</accession>
<dbReference type="GO" id="GO:0003677">
    <property type="term" value="F:DNA binding"/>
    <property type="evidence" value="ECO:0007669"/>
    <property type="project" value="UniProtKB-KW"/>
</dbReference>
<dbReference type="PROSITE" id="PS50048">
    <property type="entry name" value="ZN2_CY6_FUNGAL_2"/>
    <property type="match status" value="1"/>
</dbReference>
<proteinExistence type="predicted"/>
<dbReference type="PROSITE" id="PS00463">
    <property type="entry name" value="ZN2_CY6_FUNGAL_1"/>
    <property type="match status" value="1"/>
</dbReference>
<dbReference type="SMART" id="SM00066">
    <property type="entry name" value="GAL4"/>
    <property type="match status" value="1"/>
</dbReference>
<evidence type="ECO:0000256" key="8">
    <source>
        <dbReference type="SAM" id="MobiDB-lite"/>
    </source>
</evidence>
<dbReference type="STRING" id="212818.A0A0D1X4K2"/>
<evidence type="ECO:0000256" key="2">
    <source>
        <dbReference type="ARBA" id="ARBA00022723"/>
    </source>
</evidence>
<dbReference type="AlphaFoldDB" id="A0A0D1X4K2"/>
<feature type="region of interest" description="Disordered" evidence="8">
    <location>
        <begin position="661"/>
        <end position="711"/>
    </location>
</feature>
<dbReference type="Pfam" id="PF04082">
    <property type="entry name" value="Fungal_trans"/>
    <property type="match status" value="1"/>
</dbReference>
<feature type="compositionally biased region" description="Basic and acidic residues" evidence="8">
    <location>
        <begin position="118"/>
        <end position="128"/>
    </location>
</feature>
<gene>
    <name evidence="10" type="ORF">PV10_00546</name>
</gene>
<evidence type="ECO:0000259" key="9">
    <source>
        <dbReference type="PROSITE" id="PS50048"/>
    </source>
</evidence>
<dbReference type="PANTHER" id="PTHR31313:SF77">
    <property type="entry name" value="ZN(II)2CYS6 TRANSCRIPTION FACTOR (EUROFUNG)"/>
    <property type="match status" value="1"/>
</dbReference>
<dbReference type="RefSeq" id="XP_016228294.1">
    <property type="nucleotide sequence ID" value="XM_016364645.1"/>
</dbReference>
<evidence type="ECO:0000313" key="10">
    <source>
        <dbReference type="EMBL" id="KIV96720.1"/>
    </source>
</evidence>